<protein>
    <submittedName>
        <fullName evidence="3">Protease PrsW</fullName>
    </submittedName>
    <submittedName>
        <fullName evidence="4">RsiW-degrading membrane proteinase PrsW (M82 family)</fullName>
    </submittedName>
</protein>
<keyword evidence="2" id="KW-1133">Transmembrane helix</keyword>
<keyword evidence="3" id="KW-0645">Protease</keyword>
<proteinExistence type="predicted"/>
<keyword evidence="2" id="KW-0472">Membrane</keyword>
<evidence type="ECO:0000313" key="5">
    <source>
        <dbReference type="Proteomes" id="UP000321154"/>
    </source>
</evidence>
<dbReference type="GO" id="GO:0008233">
    <property type="term" value="F:peptidase activity"/>
    <property type="evidence" value="ECO:0007669"/>
    <property type="project" value="UniProtKB-KW"/>
</dbReference>
<dbReference type="Pfam" id="PF13367">
    <property type="entry name" value="PrsW-protease"/>
    <property type="match status" value="1"/>
</dbReference>
<feature type="transmembrane region" description="Helical" evidence="2">
    <location>
        <begin position="253"/>
        <end position="273"/>
    </location>
</feature>
<dbReference type="AlphaFoldDB" id="A0A7W3PIB4"/>
<keyword evidence="3" id="KW-0378">Hydrolase</keyword>
<keyword evidence="5" id="KW-1185">Reference proteome</keyword>
<sequence length="456" mass="48981">MTWNDPRDDARMRTGSVTPNPRPVWYPVQPVFAQPAPPRPRVASTVALAVGFTVIGVFALAVVVYFLIFLRPSLIVAGGLLAFVPLAIVFLGIWLVDRWEPEPRVALLFAFLWGAVVAVGTALIVDVVVGNVQAMFGLAGGDAADVFGAVVQAPIVEEGAKGFGVLLVLWIFRRHFDGPVDGIVYAATVAAGFAFVENIQYFAIAVADDVASGRQALVFTFVVRALMSPFAHVMYTACTGIALGYAARRTGPFGAIGFFFLGLVPAIALHALWNGALIVVGPGFFVYYLLVQVPIFLAMVGLVVFLRRNERRVTHARLAEYAAVGWFSADEVGMLSTSAGRRRARRWAVANGLGPAMKRFVSDATRLASTRQRMVKGRRELDEVASRDEAELLRALGASRAALQAPPAAFVGYAPQPTGAMPDLPPAGRGDGYGDPDGASRPTAYDQWGRPLPPQW</sequence>
<name>A0A7W3PIB4_9MICO</name>
<dbReference type="Proteomes" id="UP000321154">
    <property type="component" value="Unassembled WGS sequence"/>
</dbReference>
<comment type="caution">
    <text evidence="4">The sequence shown here is derived from an EMBL/GenBank/DDBJ whole genome shotgun (WGS) entry which is preliminary data.</text>
</comment>
<feature type="transmembrane region" description="Helical" evidence="2">
    <location>
        <begin position="216"/>
        <end position="246"/>
    </location>
</feature>
<evidence type="ECO:0000313" key="6">
    <source>
        <dbReference type="Proteomes" id="UP000522688"/>
    </source>
</evidence>
<dbReference type="PANTHER" id="PTHR36844:SF1">
    <property type="entry name" value="PROTEASE PRSW"/>
    <property type="match status" value="1"/>
</dbReference>
<accession>A0A7W3PIB4</accession>
<feature type="transmembrane region" description="Helical" evidence="2">
    <location>
        <begin position="46"/>
        <end position="68"/>
    </location>
</feature>
<dbReference type="Proteomes" id="UP000522688">
    <property type="component" value="Unassembled WGS sequence"/>
</dbReference>
<evidence type="ECO:0000313" key="4">
    <source>
        <dbReference type="EMBL" id="MBA8813255.1"/>
    </source>
</evidence>
<organism evidence="4 6">
    <name type="scientific">Frigoribacterium faeni</name>
    <dbReference type="NCBI Taxonomy" id="145483"/>
    <lineage>
        <taxon>Bacteria</taxon>
        <taxon>Bacillati</taxon>
        <taxon>Actinomycetota</taxon>
        <taxon>Actinomycetes</taxon>
        <taxon>Micrococcales</taxon>
        <taxon>Microbacteriaceae</taxon>
        <taxon>Frigoribacterium</taxon>
    </lineage>
</organism>
<dbReference type="PANTHER" id="PTHR36844">
    <property type="entry name" value="PROTEASE PRSW"/>
    <property type="match status" value="1"/>
</dbReference>
<feature type="transmembrane region" description="Helical" evidence="2">
    <location>
        <begin position="108"/>
        <end position="129"/>
    </location>
</feature>
<gene>
    <name evidence="4" type="ORF">FB463_001504</name>
    <name evidence="3" type="ORF">FFA01_12150</name>
</gene>
<dbReference type="EMBL" id="BJUV01000009">
    <property type="protein sequence ID" value="GEK82906.1"/>
    <property type="molecule type" value="Genomic_DNA"/>
</dbReference>
<feature type="transmembrane region" description="Helical" evidence="2">
    <location>
        <begin position="149"/>
        <end position="172"/>
    </location>
</feature>
<evidence type="ECO:0000256" key="1">
    <source>
        <dbReference type="SAM" id="MobiDB-lite"/>
    </source>
</evidence>
<reference evidence="4 6" key="2">
    <citation type="submission" date="2020-07" db="EMBL/GenBank/DDBJ databases">
        <title>Sequencing the genomes of 1000 actinobacteria strains.</title>
        <authorList>
            <person name="Klenk H.-P."/>
        </authorList>
    </citation>
    <scope>NUCLEOTIDE SEQUENCE [LARGE SCALE GENOMIC DNA]</scope>
    <source>
        <strain evidence="4 6">DSM 10309</strain>
    </source>
</reference>
<dbReference type="InterPro" id="IPR026898">
    <property type="entry name" value="PrsW"/>
</dbReference>
<feature type="transmembrane region" description="Helical" evidence="2">
    <location>
        <begin position="285"/>
        <end position="306"/>
    </location>
</feature>
<dbReference type="RefSeq" id="WP_244289722.1">
    <property type="nucleotide sequence ID" value="NZ_BAAAHR010000001.1"/>
</dbReference>
<dbReference type="GO" id="GO:0006508">
    <property type="term" value="P:proteolysis"/>
    <property type="evidence" value="ECO:0007669"/>
    <property type="project" value="UniProtKB-KW"/>
</dbReference>
<evidence type="ECO:0000313" key="3">
    <source>
        <dbReference type="EMBL" id="GEK82906.1"/>
    </source>
</evidence>
<dbReference type="EMBL" id="JACGWW010000002">
    <property type="protein sequence ID" value="MBA8813255.1"/>
    <property type="molecule type" value="Genomic_DNA"/>
</dbReference>
<feature type="transmembrane region" description="Helical" evidence="2">
    <location>
        <begin position="184"/>
        <end position="204"/>
    </location>
</feature>
<feature type="transmembrane region" description="Helical" evidence="2">
    <location>
        <begin position="74"/>
        <end position="96"/>
    </location>
</feature>
<feature type="region of interest" description="Disordered" evidence="1">
    <location>
        <begin position="412"/>
        <end position="456"/>
    </location>
</feature>
<reference evidence="3 5" key="1">
    <citation type="submission" date="2019-07" db="EMBL/GenBank/DDBJ databases">
        <title>Whole genome shotgun sequence of Frigoribacterium faeni NBRC 103066.</title>
        <authorList>
            <person name="Hosoyama A."/>
            <person name="Uohara A."/>
            <person name="Ohji S."/>
            <person name="Ichikawa N."/>
        </authorList>
    </citation>
    <scope>NUCLEOTIDE SEQUENCE [LARGE SCALE GENOMIC DNA]</scope>
    <source>
        <strain evidence="3 5">NBRC 103066</strain>
    </source>
</reference>
<keyword evidence="2" id="KW-0812">Transmembrane</keyword>
<evidence type="ECO:0000256" key="2">
    <source>
        <dbReference type="SAM" id="Phobius"/>
    </source>
</evidence>